<dbReference type="PANTHER" id="PTHR12011:SF347">
    <property type="entry name" value="FI21270P1-RELATED"/>
    <property type="match status" value="1"/>
</dbReference>
<reference evidence="9 10" key="1">
    <citation type="submission" date="2022-05" db="EMBL/GenBank/DDBJ databases">
        <authorList>
            <consortium name="Genoscope - CEA"/>
            <person name="William W."/>
        </authorList>
    </citation>
    <scope>NUCLEOTIDE SEQUENCE [LARGE SCALE GENOMIC DNA]</scope>
</reference>
<keyword evidence="3 6" id="KW-1133">Transmembrane helix</keyword>
<dbReference type="InterPro" id="IPR046338">
    <property type="entry name" value="GAIN_dom_sf"/>
</dbReference>
<evidence type="ECO:0000256" key="5">
    <source>
        <dbReference type="ARBA" id="ARBA00023157"/>
    </source>
</evidence>
<evidence type="ECO:0000259" key="8">
    <source>
        <dbReference type="PROSITE" id="PS50261"/>
    </source>
</evidence>
<sequence length="355" mass="39286">LQDAANITSELFNYIISNQSAKKGINILIATQELESFAVDYGKIHYQANGSAIISQKYFAMKIQRVSTNTKGVISFSSSETNFSGGEDNANISIPSAIFLGEDAVVVSILYDGIEQWFSDKGKLEKEGPIISSTVNPAPSGILEENVTISFSYEKKLQDEHNPYCVFWNFTLKSKNNGSWSSVGCRLVKKSNRQVTCTCNHLTNFAVLMQVGGNKASKKQISRDHKVPLEVITYVGCALSLVAEALTVVAYCLLMNLKQEQIQIRLNLVVAIAIAQITFLAGINAAKPKAVCVFVAAIIHYFYTVAFAWMLFEGVYLYMMVVKVFNTVVRMRLFYIISWGGCLILSLVDITLIDI</sequence>
<feature type="domain" description="GAIN-B" evidence="7">
    <location>
        <begin position="64"/>
        <end position="215"/>
    </location>
</feature>
<evidence type="ECO:0000313" key="9">
    <source>
        <dbReference type="EMBL" id="CAH3188372.1"/>
    </source>
</evidence>
<evidence type="ECO:0000256" key="2">
    <source>
        <dbReference type="ARBA" id="ARBA00022692"/>
    </source>
</evidence>
<dbReference type="Pfam" id="PF00002">
    <property type="entry name" value="7tm_2"/>
    <property type="match status" value="1"/>
</dbReference>
<dbReference type="InterPro" id="IPR057244">
    <property type="entry name" value="GAIN_B"/>
</dbReference>
<accession>A0ABN8S9I0</accession>
<feature type="transmembrane region" description="Helical" evidence="6">
    <location>
        <begin position="231"/>
        <end position="254"/>
    </location>
</feature>
<evidence type="ECO:0000256" key="4">
    <source>
        <dbReference type="ARBA" id="ARBA00023136"/>
    </source>
</evidence>
<protein>
    <submittedName>
        <fullName evidence="9">Uncharacterized protein</fullName>
    </submittedName>
</protein>
<dbReference type="PROSITE" id="PS50261">
    <property type="entry name" value="G_PROTEIN_RECEP_F2_4"/>
    <property type="match status" value="1"/>
</dbReference>
<keyword evidence="2 6" id="KW-0812">Transmembrane</keyword>
<dbReference type="EMBL" id="CALNXK010000615">
    <property type="protein sequence ID" value="CAH3188372.1"/>
    <property type="molecule type" value="Genomic_DNA"/>
</dbReference>
<feature type="transmembrane region" description="Helical" evidence="6">
    <location>
        <begin position="333"/>
        <end position="353"/>
    </location>
</feature>
<evidence type="ECO:0000256" key="3">
    <source>
        <dbReference type="ARBA" id="ARBA00022989"/>
    </source>
</evidence>
<feature type="domain" description="G-protein coupled receptors family 2 profile 2" evidence="8">
    <location>
        <begin position="229"/>
        <end position="355"/>
    </location>
</feature>
<evidence type="ECO:0000256" key="1">
    <source>
        <dbReference type="ARBA" id="ARBA00004141"/>
    </source>
</evidence>
<keyword evidence="10" id="KW-1185">Reference proteome</keyword>
<feature type="transmembrane region" description="Helical" evidence="6">
    <location>
        <begin position="266"/>
        <end position="286"/>
    </location>
</feature>
<dbReference type="InterPro" id="IPR017981">
    <property type="entry name" value="GPCR_2-like_7TM"/>
</dbReference>
<evidence type="ECO:0000313" key="10">
    <source>
        <dbReference type="Proteomes" id="UP001159405"/>
    </source>
</evidence>
<gene>
    <name evidence="9" type="ORF">PLOB_00040411</name>
</gene>
<dbReference type="Proteomes" id="UP001159405">
    <property type="component" value="Unassembled WGS sequence"/>
</dbReference>
<dbReference type="InterPro" id="IPR000203">
    <property type="entry name" value="GPS"/>
</dbReference>
<keyword evidence="4 6" id="KW-0472">Membrane</keyword>
<evidence type="ECO:0000259" key="7">
    <source>
        <dbReference type="PROSITE" id="PS50221"/>
    </source>
</evidence>
<comment type="caution">
    <text evidence="9">The sequence shown here is derived from an EMBL/GenBank/DDBJ whole genome shotgun (WGS) entry which is preliminary data.</text>
</comment>
<comment type="subcellular location">
    <subcellularLocation>
        <location evidence="1">Membrane</location>
        <topology evidence="1">Multi-pass membrane protein</topology>
    </subcellularLocation>
</comment>
<dbReference type="PROSITE" id="PS50221">
    <property type="entry name" value="GAIN_B"/>
    <property type="match status" value="1"/>
</dbReference>
<dbReference type="SMART" id="SM00303">
    <property type="entry name" value="GPS"/>
    <property type="match status" value="1"/>
</dbReference>
<feature type="non-terminal residue" evidence="9">
    <location>
        <position position="1"/>
    </location>
</feature>
<dbReference type="PRINTS" id="PR00249">
    <property type="entry name" value="GPCRSECRETIN"/>
</dbReference>
<keyword evidence="5" id="KW-1015">Disulfide bond</keyword>
<dbReference type="Gene3D" id="1.20.1070.10">
    <property type="entry name" value="Rhodopsin 7-helix transmembrane proteins"/>
    <property type="match status" value="1"/>
</dbReference>
<feature type="transmembrane region" description="Helical" evidence="6">
    <location>
        <begin position="298"/>
        <end position="321"/>
    </location>
</feature>
<dbReference type="InterPro" id="IPR000832">
    <property type="entry name" value="GPCR_2_secretin-like"/>
</dbReference>
<dbReference type="Pfam" id="PF01825">
    <property type="entry name" value="GPS"/>
    <property type="match status" value="1"/>
</dbReference>
<dbReference type="PANTHER" id="PTHR12011">
    <property type="entry name" value="ADHESION G-PROTEIN COUPLED RECEPTOR"/>
    <property type="match status" value="1"/>
</dbReference>
<evidence type="ECO:0000256" key="6">
    <source>
        <dbReference type="SAM" id="Phobius"/>
    </source>
</evidence>
<proteinExistence type="predicted"/>
<organism evidence="9 10">
    <name type="scientific">Porites lobata</name>
    <dbReference type="NCBI Taxonomy" id="104759"/>
    <lineage>
        <taxon>Eukaryota</taxon>
        <taxon>Metazoa</taxon>
        <taxon>Cnidaria</taxon>
        <taxon>Anthozoa</taxon>
        <taxon>Hexacorallia</taxon>
        <taxon>Scleractinia</taxon>
        <taxon>Fungiina</taxon>
        <taxon>Poritidae</taxon>
        <taxon>Porites</taxon>
    </lineage>
</organism>
<name>A0ABN8S9I0_9CNID</name>
<dbReference type="Gene3D" id="2.60.220.50">
    <property type="match status" value="1"/>
</dbReference>